<reference evidence="3" key="1">
    <citation type="journal article" date="2019" name="Int. J. Syst. Evol. Microbiol.">
        <title>The Global Catalogue of Microorganisms (GCM) 10K type strain sequencing project: providing services to taxonomists for standard genome sequencing and annotation.</title>
        <authorList>
            <consortium name="The Broad Institute Genomics Platform"/>
            <consortium name="The Broad Institute Genome Sequencing Center for Infectious Disease"/>
            <person name="Wu L."/>
            <person name="Ma J."/>
        </authorList>
    </citation>
    <scope>NUCLEOTIDE SEQUENCE [LARGE SCALE GENOMIC DNA]</scope>
    <source>
        <strain evidence="3">JCM 16908</strain>
    </source>
</reference>
<keyword evidence="3" id="KW-1185">Reference proteome</keyword>
<dbReference type="EMBL" id="BAAAZR010000052">
    <property type="protein sequence ID" value="GAA3843043.1"/>
    <property type="molecule type" value="Genomic_DNA"/>
</dbReference>
<comment type="caution">
    <text evidence="2">The sequence shown here is derived from an EMBL/GenBank/DDBJ whole genome shotgun (WGS) entry which is preliminary data.</text>
</comment>
<evidence type="ECO:0000313" key="2">
    <source>
        <dbReference type="EMBL" id="GAA3843043.1"/>
    </source>
</evidence>
<feature type="region of interest" description="Disordered" evidence="1">
    <location>
        <begin position="88"/>
        <end position="127"/>
    </location>
</feature>
<protein>
    <recommendedName>
        <fullName evidence="4">DUF4352 domain-containing protein</fullName>
    </recommendedName>
</protein>
<gene>
    <name evidence="2" type="ORF">GCM10022226_77450</name>
</gene>
<evidence type="ECO:0008006" key="4">
    <source>
        <dbReference type="Google" id="ProtNLM"/>
    </source>
</evidence>
<dbReference type="RefSeq" id="WP_344952536.1">
    <property type="nucleotide sequence ID" value="NZ_BAAAZR010000052.1"/>
</dbReference>
<name>A0ABP7JGJ9_9ACTN</name>
<organism evidence="2 3">
    <name type="scientific">Sphaerisporangium flaviroseum</name>
    <dbReference type="NCBI Taxonomy" id="509199"/>
    <lineage>
        <taxon>Bacteria</taxon>
        <taxon>Bacillati</taxon>
        <taxon>Actinomycetota</taxon>
        <taxon>Actinomycetes</taxon>
        <taxon>Streptosporangiales</taxon>
        <taxon>Streptosporangiaceae</taxon>
        <taxon>Sphaerisporangium</taxon>
    </lineage>
</organism>
<feature type="region of interest" description="Disordered" evidence="1">
    <location>
        <begin position="1"/>
        <end position="76"/>
    </location>
</feature>
<sequence>MSDQNPGDTGVWAPPAAEPSWFTPTKRPPRPDARVWPLPSPDPEPRGSSTVPIPVIDGGNRARHRGWVSPPAPGVETQATGGALFGMAPPAGLAAGEHHPAGPAAGEHHSAGEPRPATAPPARRRRPMPTAAKVGLQLFGAVGLTAALLGVQGYDQLHRYEMDHIPAQVRHVPQGEPAKLEHATWRVLSIAPMAKQPAGMQADRVMLQIDIDGTALTAEGRYYDTSPPGFFMADDTGRTWLAQAYKSPEDMRPGVPARFNLLSVVPKALQDQVELMVWPSQRVGLEESGPALRFDR</sequence>
<accession>A0ABP7JGJ9</accession>
<dbReference type="Proteomes" id="UP001500888">
    <property type="component" value="Unassembled WGS sequence"/>
</dbReference>
<evidence type="ECO:0000313" key="3">
    <source>
        <dbReference type="Proteomes" id="UP001500888"/>
    </source>
</evidence>
<proteinExistence type="predicted"/>
<evidence type="ECO:0000256" key="1">
    <source>
        <dbReference type="SAM" id="MobiDB-lite"/>
    </source>
</evidence>
<feature type="compositionally biased region" description="Basic and acidic residues" evidence="1">
    <location>
        <begin position="96"/>
        <end position="112"/>
    </location>
</feature>